<reference evidence="3" key="2">
    <citation type="submission" date="2025-05" db="UniProtKB">
        <authorList>
            <consortium name="EnsemblMetazoa"/>
        </authorList>
    </citation>
    <scope>IDENTIFICATION</scope>
</reference>
<reference evidence="5" key="1">
    <citation type="submission" date="2025-04" db="UniProtKB">
        <authorList>
            <consortium name="RefSeq"/>
        </authorList>
    </citation>
    <scope>IDENTIFICATION</scope>
    <source>
        <tissue evidence="5">Whole insect</tissue>
    </source>
</reference>
<dbReference type="Proteomes" id="UP001652700">
    <property type="component" value="Unplaced"/>
</dbReference>
<keyword evidence="4" id="KW-1185">Reference proteome</keyword>
<evidence type="ECO:0000313" key="3">
    <source>
        <dbReference type="EnsemblMetazoa" id="XP_028136377.1"/>
    </source>
</evidence>
<accession>A0A6P7FNJ4</accession>
<feature type="compositionally biased region" description="Basic residues" evidence="1">
    <location>
        <begin position="379"/>
        <end position="393"/>
    </location>
</feature>
<feature type="region of interest" description="Disordered" evidence="1">
    <location>
        <begin position="236"/>
        <end position="396"/>
    </location>
</feature>
<evidence type="ECO:0000313" key="5">
    <source>
        <dbReference type="RefSeq" id="XP_028136377.1"/>
    </source>
</evidence>
<organism evidence="5">
    <name type="scientific">Diabrotica virgifera virgifera</name>
    <name type="common">western corn rootworm</name>
    <dbReference type="NCBI Taxonomy" id="50390"/>
    <lineage>
        <taxon>Eukaryota</taxon>
        <taxon>Metazoa</taxon>
        <taxon>Ecdysozoa</taxon>
        <taxon>Arthropoda</taxon>
        <taxon>Hexapoda</taxon>
        <taxon>Insecta</taxon>
        <taxon>Pterygota</taxon>
        <taxon>Neoptera</taxon>
        <taxon>Endopterygota</taxon>
        <taxon>Coleoptera</taxon>
        <taxon>Polyphaga</taxon>
        <taxon>Cucujiformia</taxon>
        <taxon>Chrysomeloidea</taxon>
        <taxon>Chrysomelidae</taxon>
        <taxon>Galerucinae</taxon>
        <taxon>Diabroticina</taxon>
        <taxon>Diabroticites</taxon>
        <taxon>Diabrotica</taxon>
    </lineage>
</organism>
<evidence type="ECO:0000256" key="1">
    <source>
        <dbReference type="SAM" id="MobiDB-lite"/>
    </source>
</evidence>
<dbReference type="RefSeq" id="XP_028136377.1">
    <property type="nucleotide sequence ID" value="XM_028280576.1"/>
</dbReference>
<feature type="compositionally biased region" description="Basic and acidic residues" evidence="1">
    <location>
        <begin position="366"/>
        <end position="378"/>
    </location>
</feature>
<name>A0A6P7FNJ4_DIAVI</name>
<proteinExistence type="predicted"/>
<feature type="signal peptide" evidence="2">
    <location>
        <begin position="1"/>
        <end position="18"/>
    </location>
</feature>
<feature type="chain" id="PRO_5028279732" evidence="2">
    <location>
        <begin position="19"/>
        <end position="435"/>
    </location>
</feature>
<dbReference type="EnsemblMetazoa" id="XM_028280576.2">
    <property type="protein sequence ID" value="XP_028136377.1"/>
    <property type="gene ID" value="LOC114331107"/>
</dbReference>
<keyword evidence="2" id="KW-0732">Signal</keyword>
<gene>
    <name evidence="5" type="primary">LOC114331107</name>
</gene>
<feature type="compositionally biased region" description="Basic and acidic residues" evidence="1">
    <location>
        <begin position="265"/>
        <end position="279"/>
    </location>
</feature>
<dbReference type="GeneID" id="114331107"/>
<evidence type="ECO:0000313" key="4">
    <source>
        <dbReference type="Proteomes" id="UP001652700"/>
    </source>
</evidence>
<sequence length="435" mass="50989">MTYFIIGVTWLCMWIVQAQNLTNILAKTKRNLSRDLQSYGESSLVLPYSDSTKTYYEPKHINTYQVRPLALVDLSQPVKVIEPKVASQQVLYEFQQTPTDAVSNVHVKQLFQPDLKPPPPSNPQTLMASETVVPAQQYQQYPQNPSPQNFNVKQHPLYSIQPSFLEPKKYVYGKIIVDSTLPQHPQQSNYHHPGSPNVFYSNQPFLPQGAQHGKPILNYVNHFPRHNNIMLTTTEIPPITQNNPKFRPPSKNQYQTIDMPSQNVQEEKPKRRPVEKPVVENEEADDERDDRSNYKDEDEHEEYDAPFGKYFEEEEEIEYGHHENLEDDEDEAEEDNKRGSSKHVPKREKHPKKYKKTKSYHSKYTIPEDKYFRNEGSKQHKSYKYKHSKKSKFPKSELDARFSEPIPVTHKKKVLKEKWFLSKSLADKERYDQDS</sequence>
<protein>
    <submittedName>
        <fullName evidence="5">Uncharacterized protein LOC114331107</fullName>
    </submittedName>
</protein>
<dbReference type="AlphaFoldDB" id="A0A6P7FNJ4"/>
<dbReference type="InParanoid" id="A0A6P7FNJ4"/>
<feature type="compositionally biased region" description="Acidic residues" evidence="1">
    <location>
        <begin position="325"/>
        <end position="334"/>
    </location>
</feature>
<feature type="compositionally biased region" description="Polar residues" evidence="1">
    <location>
        <begin position="236"/>
        <end position="264"/>
    </location>
</feature>
<feature type="compositionally biased region" description="Basic residues" evidence="1">
    <location>
        <begin position="339"/>
        <end position="361"/>
    </location>
</feature>
<evidence type="ECO:0000256" key="2">
    <source>
        <dbReference type="SAM" id="SignalP"/>
    </source>
</evidence>
<dbReference type="KEGG" id="dvv:114331107"/>
<feature type="region of interest" description="Disordered" evidence="1">
    <location>
        <begin position="183"/>
        <end position="206"/>
    </location>
</feature>